<dbReference type="Pfam" id="PF00450">
    <property type="entry name" value="Peptidase_S10"/>
    <property type="match status" value="1"/>
</dbReference>
<dbReference type="OrthoDB" id="443318at2759"/>
<accession>A0A2G9R4G4</accession>
<organism evidence="2 3">
    <name type="scientific">Aquarana catesbeiana</name>
    <name type="common">American bullfrog</name>
    <name type="synonym">Rana catesbeiana</name>
    <dbReference type="NCBI Taxonomy" id="8400"/>
    <lineage>
        <taxon>Eukaryota</taxon>
        <taxon>Metazoa</taxon>
        <taxon>Chordata</taxon>
        <taxon>Craniata</taxon>
        <taxon>Vertebrata</taxon>
        <taxon>Euteleostomi</taxon>
        <taxon>Amphibia</taxon>
        <taxon>Batrachia</taxon>
        <taxon>Anura</taxon>
        <taxon>Neobatrachia</taxon>
        <taxon>Ranoidea</taxon>
        <taxon>Ranidae</taxon>
        <taxon>Aquarana</taxon>
    </lineage>
</organism>
<evidence type="ECO:0000313" key="3">
    <source>
        <dbReference type="Proteomes" id="UP000228934"/>
    </source>
</evidence>
<feature type="non-terminal residue" evidence="2">
    <location>
        <position position="1"/>
    </location>
</feature>
<keyword evidence="3" id="KW-1185">Reference proteome</keyword>
<reference evidence="3" key="1">
    <citation type="journal article" date="2017" name="Nat. Commun.">
        <title>The North American bullfrog draft genome provides insight into hormonal regulation of long noncoding RNA.</title>
        <authorList>
            <person name="Hammond S.A."/>
            <person name="Warren R.L."/>
            <person name="Vandervalk B.P."/>
            <person name="Kucuk E."/>
            <person name="Khan H."/>
            <person name="Gibb E.A."/>
            <person name="Pandoh P."/>
            <person name="Kirk H."/>
            <person name="Zhao Y."/>
            <person name="Jones M."/>
            <person name="Mungall A.J."/>
            <person name="Coope R."/>
            <person name="Pleasance S."/>
            <person name="Moore R.A."/>
            <person name="Holt R.A."/>
            <person name="Round J.M."/>
            <person name="Ohora S."/>
            <person name="Walle B.V."/>
            <person name="Veldhoen N."/>
            <person name="Helbing C.C."/>
            <person name="Birol I."/>
        </authorList>
    </citation>
    <scope>NUCLEOTIDE SEQUENCE [LARGE SCALE GENOMIC DNA]</scope>
</reference>
<proteinExistence type="inferred from homology"/>
<protein>
    <submittedName>
        <fullName evidence="2">Uncharacterized protein</fullName>
    </submittedName>
</protein>
<gene>
    <name evidence="2" type="ORF">AB205_0100800</name>
</gene>
<dbReference type="Gene3D" id="3.40.50.1820">
    <property type="entry name" value="alpha/beta hydrolase"/>
    <property type="match status" value="1"/>
</dbReference>
<evidence type="ECO:0000256" key="1">
    <source>
        <dbReference type="ARBA" id="ARBA00009431"/>
    </source>
</evidence>
<dbReference type="InterPro" id="IPR029058">
    <property type="entry name" value="AB_hydrolase_fold"/>
</dbReference>
<dbReference type="InterPro" id="IPR001563">
    <property type="entry name" value="Peptidase_S10"/>
</dbReference>
<dbReference type="EMBL" id="KV971303">
    <property type="protein sequence ID" value="PIO22778.1"/>
    <property type="molecule type" value="Genomic_DNA"/>
</dbReference>
<dbReference type="GO" id="GO:0006508">
    <property type="term" value="P:proteolysis"/>
    <property type="evidence" value="ECO:0007669"/>
    <property type="project" value="InterPro"/>
</dbReference>
<sequence length="122" mass="13176">NTDGVNFYNILTKDSLMSGVGGKNTPKFQNLALGSLYRRHMLPLQADNLSELMNGPIRAKLKIIPDSVTWGGQAMDVFSNMAGDFMKPVVSVVDDLLCAGINVTVYNGQLDLIVDTVGKEDG</sequence>
<feature type="non-terminal residue" evidence="2">
    <location>
        <position position="122"/>
    </location>
</feature>
<name>A0A2G9R4G4_AQUCT</name>
<dbReference type="AlphaFoldDB" id="A0A2G9R4G4"/>
<dbReference type="Proteomes" id="UP000228934">
    <property type="component" value="Unassembled WGS sequence"/>
</dbReference>
<comment type="similarity">
    <text evidence="1">Belongs to the peptidase S10 family.</text>
</comment>
<dbReference type="GO" id="GO:0004185">
    <property type="term" value="F:serine-type carboxypeptidase activity"/>
    <property type="evidence" value="ECO:0007669"/>
    <property type="project" value="InterPro"/>
</dbReference>
<dbReference type="SUPFAM" id="SSF53474">
    <property type="entry name" value="alpha/beta-Hydrolases"/>
    <property type="match status" value="1"/>
</dbReference>
<evidence type="ECO:0000313" key="2">
    <source>
        <dbReference type="EMBL" id="PIO22778.1"/>
    </source>
</evidence>